<keyword evidence="4" id="KW-0749">Sporulation</keyword>
<sequence>MSTVIEQAVQARIIASAPPSRTVPARLRYDRRDPFAVRIAFPPAASLDGADVEWAFARDLLARGLLRSAGGGDVRVWPCGPHRTVLEFHALEGVAMVQTDTAELRAFLARTYTSVPAGGESGHLDVDSDLAALLRQA</sequence>
<dbReference type="AlphaFoldDB" id="A0A2G1XAG8"/>
<keyword evidence="8" id="KW-1185">Reference proteome</keyword>
<dbReference type="GO" id="GO:0030428">
    <property type="term" value="C:cell septum"/>
    <property type="evidence" value="ECO:0007669"/>
    <property type="project" value="UniProtKB-SubCell"/>
</dbReference>
<accession>A0A2G1XAG8</accession>
<evidence type="ECO:0000256" key="5">
    <source>
        <dbReference type="ARBA" id="ARBA00023210"/>
    </source>
</evidence>
<dbReference type="GO" id="GO:0000917">
    <property type="term" value="P:division septum assembly"/>
    <property type="evidence" value="ECO:0007669"/>
    <property type="project" value="UniProtKB-KW"/>
</dbReference>
<dbReference type="InterPro" id="IPR038658">
    <property type="entry name" value="SsgB_sf"/>
</dbReference>
<evidence type="ECO:0000313" key="7">
    <source>
        <dbReference type="EMBL" id="PHQ48213.1"/>
    </source>
</evidence>
<evidence type="ECO:0000256" key="1">
    <source>
        <dbReference type="ARBA" id="ARBA00004431"/>
    </source>
</evidence>
<evidence type="ECO:0000256" key="6">
    <source>
        <dbReference type="ARBA" id="ARBA00023306"/>
    </source>
</evidence>
<reference evidence="7 8" key="1">
    <citation type="journal article" date="2017" name="Biochemistry">
        <title>Identification of the Biosynthetic Pathway for the Antibiotic Bicyclomycin.</title>
        <authorList>
            <person name="Patteson J."/>
            <person name="Cai W."/>
            <person name="Johnson R.A."/>
            <person name="Santa Maria K."/>
            <person name="Li B."/>
        </authorList>
    </citation>
    <scope>NUCLEOTIDE SEQUENCE [LARGE SCALE GENOMIC DNA]</scope>
    <source>
        <strain evidence="7 8">ATCC 21532</strain>
    </source>
</reference>
<dbReference type="EMBL" id="NHZO01000168">
    <property type="protein sequence ID" value="PHQ48213.1"/>
    <property type="molecule type" value="Genomic_DNA"/>
</dbReference>
<evidence type="ECO:0000256" key="4">
    <source>
        <dbReference type="ARBA" id="ARBA00022969"/>
    </source>
</evidence>
<keyword evidence="6" id="KW-0131">Cell cycle</keyword>
<evidence type="ECO:0000313" key="8">
    <source>
        <dbReference type="Proteomes" id="UP000222531"/>
    </source>
</evidence>
<keyword evidence="5" id="KW-0717">Septation</keyword>
<dbReference type="OrthoDB" id="3853096at2"/>
<name>A0A2G1XAG8_STRCJ</name>
<comment type="caution">
    <text evidence="7">The sequence shown here is derived from an EMBL/GenBank/DDBJ whole genome shotgun (WGS) entry which is preliminary data.</text>
</comment>
<evidence type="ECO:0000256" key="2">
    <source>
        <dbReference type="ARBA" id="ARBA00009323"/>
    </source>
</evidence>
<dbReference type="RefSeq" id="WP_099202732.1">
    <property type="nucleotide sequence ID" value="NZ_JBIRXA010000010.1"/>
</dbReference>
<gene>
    <name evidence="7" type="ORF">BLA24_32875</name>
</gene>
<proteinExistence type="inferred from homology"/>
<dbReference type="InterPro" id="IPR006776">
    <property type="entry name" value="SsgB"/>
</dbReference>
<dbReference type="Gene3D" id="2.30.31.20">
    <property type="entry name" value="Sporulation-specific cell division protein SsgB"/>
    <property type="match status" value="1"/>
</dbReference>
<dbReference type="Proteomes" id="UP000222531">
    <property type="component" value="Unassembled WGS sequence"/>
</dbReference>
<evidence type="ECO:0000256" key="3">
    <source>
        <dbReference type="ARBA" id="ARBA00022618"/>
    </source>
</evidence>
<protein>
    <submittedName>
        <fullName evidence="7">Regulator</fullName>
    </submittedName>
</protein>
<dbReference type="GO" id="GO:0030435">
    <property type="term" value="P:sporulation resulting in formation of a cellular spore"/>
    <property type="evidence" value="ECO:0007669"/>
    <property type="project" value="UniProtKB-KW"/>
</dbReference>
<comment type="subcellular location">
    <subcellularLocation>
        <location evidence="1">Cell septum</location>
    </subcellularLocation>
</comment>
<dbReference type="Pfam" id="PF04686">
    <property type="entry name" value="SsgA"/>
    <property type="match status" value="1"/>
</dbReference>
<comment type="similarity">
    <text evidence="2">Belongs to the SsgA family.</text>
</comment>
<keyword evidence="3" id="KW-0132">Cell division</keyword>
<organism evidence="7 8">
    <name type="scientific">Streptomyces cinnamoneus</name>
    <name type="common">Streptoverticillium cinnamoneum</name>
    <dbReference type="NCBI Taxonomy" id="53446"/>
    <lineage>
        <taxon>Bacteria</taxon>
        <taxon>Bacillati</taxon>
        <taxon>Actinomycetota</taxon>
        <taxon>Actinomycetes</taxon>
        <taxon>Kitasatosporales</taxon>
        <taxon>Streptomycetaceae</taxon>
        <taxon>Streptomyces</taxon>
        <taxon>Streptomyces cinnamoneus group</taxon>
    </lineage>
</organism>